<dbReference type="Proteomes" id="UP001300745">
    <property type="component" value="Unassembled WGS sequence"/>
</dbReference>
<reference evidence="3 4" key="1">
    <citation type="submission" date="2022-11" db="EMBL/GenBank/DDBJ databases">
        <title>Mycobacterium sp. nov.</title>
        <authorList>
            <person name="Papic B."/>
            <person name="Spicic S."/>
            <person name="Duvnjak S."/>
        </authorList>
    </citation>
    <scope>NUCLEOTIDE SEQUENCE [LARGE SCALE GENOMIC DNA]</scope>
    <source>
        <strain evidence="3 4">CVI_P4</strain>
    </source>
</reference>
<proteinExistence type="predicted"/>
<dbReference type="InterPro" id="IPR013228">
    <property type="entry name" value="PE-PPE_C"/>
</dbReference>
<sequence>MTWQYDGWADFPRRPLNLLADLNALAGIANLHPNYTVSVTEAIYQGRTGDTGYYLLPANRLPLLTPLARLGIPGPILAVLDAPLRVMVEWGYDRGISPGDPAAATLADPSTPAAKVRDLLAAIPTGLDDGLEDAGFGRPLGTTPAGPFGVGGPALPAASPSAPTPAIRQPSVRQHGTAGRTPRTPVARTSRPPASVAAVQRTRPGVGGHRPRFRGAADG</sequence>
<evidence type="ECO:0000256" key="1">
    <source>
        <dbReference type="SAM" id="MobiDB-lite"/>
    </source>
</evidence>
<name>A0ABT3SEQ4_9MYCO</name>
<dbReference type="EMBL" id="JAPJDO010000009">
    <property type="protein sequence ID" value="MCX2937618.1"/>
    <property type="molecule type" value="Genomic_DNA"/>
</dbReference>
<keyword evidence="4" id="KW-1185">Reference proteome</keyword>
<feature type="region of interest" description="Disordered" evidence="1">
    <location>
        <begin position="138"/>
        <end position="219"/>
    </location>
</feature>
<comment type="caution">
    <text evidence="3">The sequence shown here is derived from an EMBL/GenBank/DDBJ whole genome shotgun (WGS) entry which is preliminary data.</text>
</comment>
<evidence type="ECO:0000313" key="4">
    <source>
        <dbReference type="Proteomes" id="UP001300745"/>
    </source>
</evidence>
<feature type="compositionally biased region" description="Low complexity" evidence="1">
    <location>
        <begin position="153"/>
        <end position="166"/>
    </location>
</feature>
<accession>A0ABT3SEQ4</accession>
<organism evidence="3 4">
    <name type="scientific">Mycobacterium pinniadriaticum</name>
    <dbReference type="NCBI Taxonomy" id="2994102"/>
    <lineage>
        <taxon>Bacteria</taxon>
        <taxon>Bacillati</taxon>
        <taxon>Actinomycetota</taxon>
        <taxon>Actinomycetes</taxon>
        <taxon>Mycobacteriales</taxon>
        <taxon>Mycobacteriaceae</taxon>
        <taxon>Mycobacterium</taxon>
    </lineage>
</organism>
<evidence type="ECO:0000259" key="2">
    <source>
        <dbReference type="Pfam" id="PF08237"/>
    </source>
</evidence>
<feature type="domain" description="PE-PPE" evidence="2">
    <location>
        <begin position="2"/>
        <end position="93"/>
    </location>
</feature>
<gene>
    <name evidence="3" type="ORF">ORI27_12985</name>
</gene>
<evidence type="ECO:0000313" key="3">
    <source>
        <dbReference type="EMBL" id="MCX2937618.1"/>
    </source>
</evidence>
<protein>
    <submittedName>
        <fullName evidence="3">PE-PPE domain-containing protein</fullName>
    </submittedName>
</protein>
<dbReference type="Pfam" id="PF08237">
    <property type="entry name" value="PE-PPE"/>
    <property type="match status" value="1"/>
</dbReference>